<sequence length="267" mass="27876">MSSADPSPGGDRGAGTNQSVERAISVLRSLDSGRAELRVSDIADLTGLGSSTASRLLSTLERLDLVERDPVSSLYRLSLGTLPLAATAVNRHPVHRAARTVLQDLAARTGLGANVAVRRDDVLMFLCNFEGSRAPKAQSQAGHTAPLHATGIGKCLLAALSPKERRTLLTEPLEAHTEFTTVSHDLLDEEIAAVRRTGYAVEAEERALGRASLAAPVRDAFGDIVAAVSLWGPMSVLGSTVGDEARGTLAREVVEAADAVSQALGAG</sequence>
<evidence type="ECO:0000313" key="1">
    <source>
        <dbReference type="EMBL" id="WWQ62666.1"/>
    </source>
</evidence>
<gene>
    <name evidence="1" type="ORF">V2W30_04355</name>
</gene>
<proteinExistence type="predicted"/>
<organism evidence="1 2">
    <name type="scientific">Streptomyces citrinus</name>
    <dbReference type="NCBI Taxonomy" id="3118173"/>
    <lineage>
        <taxon>Bacteria</taxon>
        <taxon>Bacillati</taxon>
        <taxon>Actinomycetota</taxon>
        <taxon>Actinomycetes</taxon>
        <taxon>Kitasatosporales</taxon>
        <taxon>Streptomycetaceae</taxon>
        <taxon>Streptomyces</taxon>
    </lineage>
</organism>
<reference evidence="1" key="1">
    <citation type="journal article" date="2025" name="Int. J. Syst. Evol. Microbiol.">
        <title>Streptomyces citrinus sp. nov., with yellow diffusible pigment.</title>
        <authorList>
            <person name="He Y."/>
            <person name="Yang E."/>
            <person name="Xu J."/>
            <person name="Sun Y."/>
            <person name="Sun L."/>
        </authorList>
    </citation>
    <scope>NUCLEOTIDE SEQUENCE</scope>
    <source>
        <strain evidence="1">Q6</strain>
    </source>
</reference>
<name>A0ACD5A663_9ACTN</name>
<evidence type="ECO:0000313" key="2">
    <source>
        <dbReference type="Proteomes" id="UP001432251"/>
    </source>
</evidence>
<dbReference type="Proteomes" id="UP001432251">
    <property type="component" value="Chromosome"/>
</dbReference>
<accession>A0ACD5A663</accession>
<dbReference type="EMBL" id="CP146022">
    <property type="protein sequence ID" value="WWQ62666.1"/>
    <property type="molecule type" value="Genomic_DNA"/>
</dbReference>
<keyword evidence="2" id="KW-1185">Reference proteome</keyword>
<protein>
    <submittedName>
        <fullName evidence="1">IclR family transcriptional regulator</fullName>
    </submittedName>
</protein>